<accession>A0ABR6W498</accession>
<comment type="caution">
    <text evidence="1">The sequence shown here is derived from an EMBL/GenBank/DDBJ whole genome shotgun (WGS) entry which is preliminary data.</text>
</comment>
<name>A0ABR6W498_9BACT</name>
<proteinExistence type="predicted"/>
<protein>
    <submittedName>
        <fullName evidence="1">Uncharacterized protein</fullName>
    </submittedName>
</protein>
<sequence>MSLLACQLSAVTKLDFVADAYMVRDGEMIVVVLKPGIRERLPLHRSMLMFQAATFCVDAVIEAYERDVVEFLAESMLIAEGFLLKSTQRRISRKASFCLN</sequence>
<gene>
    <name evidence="1" type="ORF">FH603_1924</name>
</gene>
<dbReference type="EMBL" id="VFIA01000009">
    <property type="protein sequence ID" value="MBC3791422.1"/>
    <property type="molecule type" value="Genomic_DNA"/>
</dbReference>
<evidence type="ECO:0000313" key="2">
    <source>
        <dbReference type="Proteomes" id="UP000700732"/>
    </source>
</evidence>
<reference evidence="1 2" key="1">
    <citation type="submission" date="2019-06" db="EMBL/GenBank/DDBJ databases">
        <title>Spirosoma utsteinense sp. nov. isolated from Antarctic ice-free soils.</title>
        <authorList>
            <person name="Tahon G."/>
        </authorList>
    </citation>
    <scope>NUCLEOTIDE SEQUENCE [LARGE SCALE GENOMIC DNA]</scope>
    <source>
        <strain evidence="1 2">LMG 31447</strain>
    </source>
</reference>
<dbReference type="Proteomes" id="UP000700732">
    <property type="component" value="Unassembled WGS sequence"/>
</dbReference>
<organism evidence="1 2">
    <name type="scientific">Spirosoma utsteinense</name>
    <dbReference type="NCBI Taxonomy" id="2585773"/>
    <lineage>
        <taxon>Bacteria</taxon>
        <taxon>Pseudomonadati</taxon>
        <taxon>Bacteroidota</taxon>
        <taxon>Cytophagia</taxon>
        <taxon>Cytophagales</taxon>
        <taxon>Cytophagaceae</taxon>
        <taxon>Spirosoma</taxon>
    </lineage>
</organism>
<dbReference type="RefSeq" id="WP_186737223.1">
    <property type="nucleotide sequence ID" value="NZ_VFIA01000009.1"/>
</dbReference>
<evidence type="ECO:0000313" key="1">
    <source>
        <dbReference type="EMBL" id="MBC3791422.1"/>
    </source>
</evidence>
<keyword evidence="2" id="KW-1185">Reference proteome</keyword>